<evidence type="ECO:0000313" key="5">
    <source>
        <dbReference type="Ensembl" id="ENSPKIP00000020464.1"/>
    </source>
</evidence>
<dbReference type="InterPro" id="IPR039482">
    <property type="entry name" value="NYAP_N"/>
</dbReference>
<evidence type="ECO:0000256" key="2">
    <source>
        <dbReference type="SAM" id="MobiDB-lite"/>
    </source>
</evidence>
<dbReference type="Pfam" id="PF15452">
    <property type="entry name" value="NYAP_C"/>
    <property type="match status" value="1"/>
</dbReference>
<feature type="compositionally biased region" description="Pro residues" evidence="2">
    <location>
        <begin position="178"/>
        <end position="191"/>
    </location>
</feature>
<feature type="compositionally biased region" description="Low complexity" evidence="2">
    <location>
        <begin position="407"/>
        <end position="434"/>
    </location>
</feature>
<feature type="compositionally biased region" description="Basic and acidic residues" evidence="2">
    <location>
        <begin position="528"/>
        <end position="537"/>
    </location>
</feature>
<sequence length="729" mass="76716">MVFRELGGVPGIVSAYGKVCDEAPAHTLGHPREDARLSNHRASGTARPSSPKDASATVGKVRDLASFRRHFRMGFLTMPASQDLSPRPCASAMAPRSQSCHSVGTGSDDGGLENGDFPGPRPPSADRRPPAKPKRHPSTRLSSPADPPMSKSDSGDMLGRKVPPLKPKRSPNTQLSFEPPPPRAPPPPAPLSRPAQERAGPAEDTGEEEDEPVYIEMVGQVFSRESRAVTPHPAPGPTPPAGATTPDSDSDQSEAIYEEMKYPLAEEISISHSSPLPSSTSSTPIPAPFPNLLQHRPPLLAFPQPAAASSGVGAHSKLPVLQLGPKDSSGGGERQADKKEALLGPAPGLRARSHSTPLPPSSQSSSMKLVQGGSKDAKGVSFLLKSEKRDRERDTGTPASTGSQATPSAKVSLSSAPSPSFVSSSTQRSSSRPLLQHPHSAHPLYHALPAYRPPPSDSPLLWTYPSAALRRPPAYDSLRGGATDGCAQPALQGKSGSLSRDGGVSGGGATTDEGAYWPMQRKMSFSHSNRETEKEDGQPGSGTADSRARLDREDRATLSGIPVRSGGGGVVASGASESTGGTGRGPEPRALAKSGLPLPCQTFPACHRNGGEDELGRLGRSSSTSGVRHGNSNMQRQGSLPPREGLSQPPTTGGSGTPPTQGQRDGKLLEVIERKRCLCKEIKAHRRPDRNLCKQDSMPILPSWRRTPEPRKTGTPPCQPPAVLWDTSI</sequence>
<protein>
    <submittedName>
        <fullName evidence="5">Neuronal tyrosine phosphorylated phosphoinositide-3-kinase adaptor 1</fullName>
    </submittedName>
</protein>
<feature type="compositionally biased region" description="Basic and acidic residues" evidence="2">
    <location>
        <begin position="385"/>
        <end position="395"/>
    </location>
</feature>
<dbReference type="InterPro" id="IPR029353">
    <property type="entry name" value="NYAP_C"/>
</dbReference>
<dbReference type="PANTHER" id="PTHR22633">
    <property type="entry name" value="NEURONAL TYROSINE-PHOSPHORYLATED PHOSPHOINOSITIDE-3-KINASE ADAPTER 2-RELATED"/>
    <property type="match status" value="1"/>
</dbReference>
<feature type="compositionally biased region" description="Low complexity" evidence="2">
    <location>
        <begin position="268"/>
        <end position="284"/>
    </location>
</feature>
<dbReference type="PANTHER" id="PTHR22633:SF2">
    <property type="entry name" value="NEURONAL TYROSINE-PHOSPHORYLATED PHOSPHOINOSITIDE-3-KINASE ADAPTER 1"/>
    <property type="match status" value="1"/>
</dbReference>
<feature type="domain" description="Neuronal tyrosine-phosphorylated phosphoinositide-3-kinase adapter C-terminal" evidence="4">
    <location>
        <begin position="492"/>
        <end position="729"/>
    </location>
</feature>
<feature type="region of interest" description="Disordered" evidence="2">
    <location>
        <begin position="690"/>
        <end position="720"/>
    </location>
</feature>
<keyword evidence="6" id="KW-1185">Reference proteome</keyword>
<dbReference type="GO" id="GO:0043491">
    <property type="term" value="P:phosphatidylinositol 3-kinase/protein kinase B signal transduction"/>
    <property type="evidence" value="ECO:0007669"/>
    <property type="project" value="InterPro"/>
</dbReference>
<feature type="compositionally biased region" description="Low complexity" evidence="2">
    <location>
        <begin position="297"/>
        <end position="308"/>
    </location>
</feature>
<evidence type="ECO:0000256" key="1">
    <source>
        <dbReference type="ARBA" id="ARBA00022553"/>
    </source>
</evidence>
<reference evidence="5" key="1">
    <citation type="submission" date="2025-08" db="UniProtKB">
        <authorList>
            <consortium name="Ensembl"/>
        </authorList>
    </citation>
    <scope>IDENTIFICATION</scope>
</reference>
<evidence type="ECO:0000259" key="3">
    <source>
        <dbReference type="Pfam" id="PF15439"/>
    </source>
</evidence>
<organism evidence="5 6">
    <name type="scientific">Paramormyrops kingsleyae</name>
    <dbReference type="NCBI Taxonomy" id="1676925"/>
    <lineage>
        <taxon>Eukaryota</taxon>
        <taxon>Metazoa</taxon>
        <taxon>Chordata</taxon>
        <taxon>Craniata</taxon>
        <taxon>Vertebrata</taxon>
        <taxon>Euteleostomi</taxon>
        <taxon>Actinopterygii</taxon>
        <taxon>Neopterygii</taxon>
        <taxon>Teleostei</taxon>
        <taxon>Osteoglossocephala</taxon>
        <taxon>Osteoglossomorpha</taxon>
        <taxon>Osteoglossiformes</taxon>
        <taxon>Mormyridae</taxon>
        <taxon>Paramormyrops</taxon>
    </lineage>
</organism>
<dbReference type="AlphaFoldDB" id="A0A3B3RPN6"/>
<name>A0A3B3RPN6_9TELE</name>
<dbReference type="GeneTree" id="ENSGT00890000139453"/>
<keyword evidence="1" id="KW-0597">Phosphoprotein</keyword>
<feature type="compositionally biased region" description="Acidic residues" evidence="2">
    <location>
        <begin position="204"/>
        <end position="213"/>
    </location>
</feature>
<feature type="compositionally biased region" description="Low complexity" evidence="2">
    <location>
        <begin position="647"/>
        <end position="663"/>
    </location>
</feature>
<evidence type="ECO:0000313" key="6">
    <source>
        <dbReference type="Proteomes" id="UP000261540"/>
    </source>
</evidence>
<dbReference type="InterPro" id="IPR026722">
    <property type="entry name" value="NYAP1/NYAP2"/>
</dbReference>
<dbReference type="Proteomes" id="UP000261540">
    <property type="component" value="Unplaced"/>
</dbReference>
<feature type="region of interest" description="Disordered" evidence="2">
    <location>
        <begin position="79"/>
        <end position="669"/>
    </location>
</feature>
<feature type="compositionally biased region" description="Polar residues" evidence="2">
    <location>
        <begin position="397"/>
        <end position="406"/>
    </location>
</feature>
<proteinExistence type="predicted"/>
<dbReference type="STRING" id="1676925.ENSPKIP00000020464"/>
<feature type="compositionally biased region" description="Basic and acidic residues" evidence="2">
    <location>
        <begin position="27"/>
        <end position="37"/>
    </location>
</feature>
<dbReference type="Pfam" id="PF15439">
    <property type="entry name" value="NYAP_N"/>
    <property type="match status" value="1"/>
</dbReference>
<feature type="compositionally biased region" description="Polar residues" evidence="2">
    <location>
        <begin position="96"/>
        <end position="105"/>
    </location>
</feature>
<feature type="region of interest" description="Disordered" evidence="2">
    <location>
        <begin position="27"/>
        <end position="59"/>
    </location>
</feature>
<dbReference type="GO" id="GO:0048812">
    <property type="term" value="P:neuron projection morphogenesis"/>
    <property type="evidence" value="ECO:0007669"/>
    <property type="project" value="InterPro"/>
</dbReference>
<evidence type="ECO:0000259" key="4">
    <source>
        <dbReference type="Pfam" id="PF15452"/>
    </source>
</evidence>
<reference evidence="5" key="2">
    <citation type="submission" date="2025-09" db="UniProtKB">
        <authorList>
            <consortium name="Ensembl"/>
        </authorList>
    </citation>
    <scope>IDENTIFICATION</scope>
</reference>
<feature type="domain" description="Neuronal tyrosine-phosphorylated phosphoinositide-3-kinase adapter N-terminal" evidence="3">
    <location>
        <begin position="53"/>
        <end position="366"/>
    </location>
</feature>
<accession>A0A3B3RPN6</accession>
<feature type="compositionally biased region" description="Basic and acidic residues" evidence="2">
    <location>
        <begin position="546"/>
        <end position="556"/>
    </location>
</feature>
<dbReference type="Ensembl" id="ENSPKIT00000001081.1">
    <property type="protein sequence ID" value="ENSPKIP00000020464.1"/>
    <property type="gene ID" value="ENSPKIG00000005223.1"/>
</dbReference>